<organism evidence="2">
    <name type="scientific">Arion vulgaris</name>
    <dbReference type="NCBI Taxonomy" id="1028688"/>
    <lineage>
        <taxon>Eukaryota</taxon>
        <taxon>Metazoa</taxon>
        <taxon>Spiralia</taxon>
        <taxon>Lophotrochozoa</taxon>
        <taxon>Mollusca</taxon>
        <taxon>Gastropoda</taxon>
        <taxon>Heterobranchia</taxon>
        <taxon>Euthyneura</taxon>
        <taxon>Panpulmonata</taxon>
        <taxon>Eupulmonata</taxon>
        <taxon>Stylommatophora</taxon>
        <taxon>Helicina</taxon>
        <taxon>Arionoidea</taxon>
        <taxon>Arionidae</taxon>
        <taxon>Arion</taxon>
    </lineage>
</organism>
<feature type="non-terminal residue" evidence="2">
    <location>
        <position position="1"/>
    </location>
</feature>
<evidence type="ECO:0000256" key="1">
    <source>
        <dbReference type="SAM" id="MobiDB-lite"/>
    </source>
</evidence>
<protein>
    <submittedName>
        <fullName evidence="2">Uncharacterized protein</fullName>
    </submittedName>
</protein>
<feature type="non-terminal residue" evidence="2">
    <location>
        <position position="68"/>
    </location>
</feature>
<name>A0A0B6YFK1_9EUPU</name>
<accession>A0A0B6YFK1</accession>
<evidence type="ECO:0000313" key="2">
    <source>
        <dbReference type="EMBL" id="CEK54957.1"/>
    </source>
</evidence>
<proteinExistence type="predicted"/>
<dbReference type="EMBL" id="HACG01008092">
    <property type="protein sequence ID" value="CEK54957.1"/>
    <property type="molecule type" value="Transcribed_RNA"/>
</dbReference>
<sequence length="68" mass="8038">YITNSTLYQHYVEQQEHVTNNVGNEYPRFNQFDVSTQRPPDQNKNLTEQGEKIIYRNEGEDNNGDTNM</sequence>
<feature type="compositionally biased region" description="Basic and acidic residues" evidence="1">
    <location>
        <begin position="49"/>
        <end position="59"/>
    </location>
</feature>
<reference evidence="2" key="1">
    <citation type="submission" date="2014-12" db="EMBL/GenBank/DDBJ databases">
        <title>Insight into the proteome of Arion vulgaris.</title>
        <authorList>
            <person name="Aradska J."/>
            <person name="Bulat T."/>
            <person name="Smidak R."/>
            <person name="Sarate P."/>
            <person name="Gangsoo J."/>
            <person name="Sialana F."/>
            <person name="Bilban M."/>
            <person name="Lubec G."/>
        </authorList>
    </citation>
    <scope>NUCLEOTIDE SEQUENCE</scope>
    <source>
        <tissue evidence="2">Skin</tissue>
    </source>
</reference>
<gene>
    <name evidence="2" type="primary">ORF24016</name>
</gene>
<feature type="compositionally biased region" description="Polar residues" evidence="1">
    <location>
        <begin position="32"/>
        <end position="48"/>
    </location>
</feature>
<dbReference type="AlphaFoldDB" id="A0A0B6YFK1"/>
<feature type="region of interest" description="Disordered" evidence="1">
    <location>
        <begin position="32"/>
        <end position="68"/>
    </location>
</feature>